<protein>
    <submittedName>
        <fullName evidence="2">Ring finger protein</fullName>
    </submittedName>
</protein>
<reference evidence="2 3" key="1">
    <citation type="submission" date="2014-03" db="EMBL/GenBank/DDBJ databases">
        <title>Draft Genome of Photorhabdus temperata Meg1.</title>
        <authorList>
            <person name="Hurst S.G.IV."/>
            <person name="Morris K."/>
            <person name="Thomas K."/>
            <person name="Tisa L.S."/>
        </authorList>
    </citation>
    <scope>NUCLEOTIDE SEQUENCE [LARGE SCALE GENOMIC DNA]</scope>
    <source>
        <strain evidence="2 3">Meg1</strain>
    </source>
</reference>
<dbReference type="InterPro" id="IPR013083">
    <property type="entry name" value="Znf_RING/FYVE/PHD"/>
</dbReference>
<accession>A0A081RYL6</accession>
<feature type="domain" description="RING-type" evidence="1">
    <location>
        <begin position="12"/>
        <end position="68"/>
    </location>
</feature>
<gene>
    <name evidence="2" type="ORF">MEG1DRAFT_01571</name>
</gene>
<dbReference type="Proteomes" id="UP000028002">
    <property type="component" value="Unassembled WGS sequence"/>
</dbReference>
<evidence type="ECO:0000313" key="3">
    <source>
        <dbReference type="Proteomes" id="UP000028002"/>
    </source>
</evidence>
<sequence>MPHIEPDTTKECTICLENNDKPFYQLSCNHGSPESYPMHTECLKQVFQAEVDSNRVPGIAYVTCPCCRQNPAPRDIDEIMHSE</sequence>
<dbReference type="SUPFAM" id="SSF57850">
    <property type="entry name" value="RING/U-box"/>
    <property type="match status" value="1"/>
</dbReference>
<dbReference type="AlphaFoldDB" id="A0A081RYL6"/>
<organism evidence="2 3">
    <name type="scientific">Photorhabdus temperata subsp. temperata Meg1</name>
    <dbReference type="NCBI Taxonomy" id="1393735"/>
    <lineage>
        <taxon>Bacteria</taxon>
        <taxon>Pseudomonadati</taxon>
        <taxon>Pseudomonadota</taxon>
        <taxon>Gammaproteobacteria</taxon>
        <taxon>Enterobacterales</taxon>
        <taxon>Morganellaceae</taxon>
        <taxon>Photorhabdus</taxon>
    </lineage>
</organism>
<proteinExistence type="predicted"/>
<dbReference type="EMBL" id="JGVH01000023">
    <property type="protein sequence ID" value="KER03769.1"/>
    <property type="molecule type" value="Genomic_DNA"/>
</dbReference>
<dbReference type="PROSITE" id="PS50089">
    <property type="entry name" value="ZF_RING_2"/>
    <property type="match status" value="1"/>
</dbReference>
<comment type="caution">
    <text evidence="2">The sequence shown here is derived from an EMBL/GenBank/DDBJ whole genome shotgun (WGS) entry which is preliminary data.</text>
</comment>
<name>A0A081RYL6_PHOTE</name>
<evidence type="ECO:0000313" key="2">
    <source>
        <dbReference type="EMBL" id="KER03769.1"/>
    </source>
</evidence>
<evidence type="ECO:0000259" key="1">
    <source>
        <dbReference type="PROSITE" id="PS50089"/>
    </source>
</evidence>
<dbReference type="InterPro" id="IPR001841">
    <property type="entry name" value="Znf_RING"/>
</dbReference>
<dbReference type="Gene3D" id="3.30.40.10">
    <property type="entry name" value="Zinc/RING finger domain, C3HC4 (zinc finger)"/>
    <property type="match status" value="1"/>
</dbReference>